<comment type="caution">
    <text evidence="3">The sequence shown here is derived from an EMBL/GenBank/DDBJ whole genome shotgun (WGS) entry which is preliminary data.</text>
</comment>
<reference evidence="3" key="1">
    <citation type="submission" date="2024-02" db="EMBL/GenBank/DDBJ databases">
        <authorList>
            <consortium name="Clinical and Environmental Microbiology Branch: Whole genome sequencing antimicrobial resistance pathogens in the healthcare setting"/>
        </authorList>
    </citation>
    <scope>NUCLEOTIDE SEQUENCE</scope>
    <source>
        <strain evidence="3">2021DK-00143</strain>
    </source>
</reference>
<organism evidence="3">
    <name type="scientific">Pluralibacter gergoviae</name>
    <name type="common">Enterobacter gergoviae</name>
    <dbReference type="NCBI Taxonomy" id="61647"/>
    <lineage>
        <taxon>Bacteria</taxon>
        <taxon>Pseudomonadati</taxon>
        <taxon>Pseudomonadota</taxon>
        <taxon>Gammaproteobacteria</taxon>
        <taxon>Enterobacterales</taxon>
        <taxon>Enterobacteriaceae</taxon>
        <taxon>Pluralibacter</taxon>
    </lineage>
</organism>
<gene>
    <name evidence="3" type="ORF">QEG54_002636</name>
</gene>
<sequence length="454" mass="50859">MSENKNTGGIASFDGLANILTGMGTDRDRRMFNRFEYSPIQNFGELEAAYCENWIARVIVDIPVDDATREWRTFNSKEAGKIAEVEKAYGVKRVTQEAFKWSGLYGGAGVLMLTDQDLKKPLKMEKIGRGSLKRLLTLDRMLLTGRAFNMLNPLTEDYMMPEYYSVAGGTQYIHHTHFIRAPGAVLPMRLRMINGGWDDSHLRRCLEDIKDSVAAKGGIASLISEANIDIITKKGLANDLSSGDMDEAIKERYRIFGLMKSLFRLALLDGEETFDRKQISFGGLGDILSTLMEWTSGASGIPMTRIFGVQSKGLGDSGQGDMNNYNNRIRGEQESHYQPFLQRLDEVVIRSTLGGMPDDPSFTFNPLSQPTDIENAQRELADAQTDDLRMAQGVVKRSQVVRKLKEQGVYAITDEDIARIEADEKSEREGEYQFQLGQSSGNDPERLKEPQPFG</sequence>
<protein>
    <submittedName>
        <fullName evidence="3">DUF1073 domain-containing protein</fullName>
    </submittedName>
</protein>
<name>A0AAI9DLA6_PLUGE</name>
<evidence type="ECO:0000259" key="2">
    <source>
        <dbReference type="Pfam" id="PF06381"/>
    </source>
</evidence>
<evidence type="ECO:0000313" key="3">
    <source>
        <dbReference type="EMBL" id="EML1471897.1"/>
    </source>
</evidence>
<feature type="compositionally biased region" description="Basic and acidic residues" evidence="1">
    <location>
        <begin position="443"/>
        <end position="454"/>
    </location>
</feature>
<dbReference type="Pfam" id="PF06381">
    <property type="entry name" value="Phage_portal_3"/>
    <property type="match status" value="1"/>
</dbReference>
<dbReference type="NCBIfam" id="TIGR01555">
    <property type="entry name" value="phge_rel_HI1409"/>
    <property type="match status" value="1"/>
</dbReference>
<dbReference type="InterPro" id="IPR006445">
    <property type="entry name" value="Phage-assoc_HI1409"/>
</dbReference>
<feature type="domain" description="Anti-CBASS protein Acb1-like N-terminal" evidence="2">
    <location>
        <begin position="45"/>
        <end position="386"/>
    </location>
</feature>
<feature type="region of interest" description="Disordered" evidence="1">
    <location>
        <begin position="423"/>
        <end position="454"/>
    </location>
</feature>
<dbReference type="InterPro" id="IPR024459">
    <property type="entry name" value="Acb1-like_N"/>
</dbReference>
<dbReference type="AlphaFoldDB" id="A0AAI9DLA6"/>
<dbReference type="EMBL" id="ABLOKC030000012">
    <property type="protein sequence ID" value="EML1471897.1"/>
    <property type="molecule type" value="Genomic_DNA"/>
</dbReference>
<evidence type="ECO:0000256" key="1">
    <source>
        <dbReference type="SAM" id="MobiDB-lite"/>
    </source>
</evidence>
<accession>A0AAI9DLA6</accession>
<proteinExistence type="predicted"/>